<evidence type="ECO:0000256" key="1">
    <source>
        <dbReference type="SAM" id="MobiDB-lite"/>
    </source>
</evidence>
<feature type="domain" description="Phage MuF C-terminal" evidence="2">
    <location>
        <begin position="1264"/>
        <end position="1362"/>
    </location>
</feature>
<accession>A0A378RMV3</accession>
<feature type="compositionally biased region" description="Basic and acidic residues" evidence="1">
    <location>
        <begin position="1155"/>
        <end position="1165"/>
    </location>
</feature>
<evidence type="ECO:0000313" key="4">
    <source>
        <dbReference type="Proteomes" id="UP000255024"/>
    </source>
</evidence>
<dbReference type="EMBL" id="UGQL01000001">
    <property type="protein sequence ID" value="STZ28372.1"/>
    <property type="molecule type" value="Genomic_DNA"/>
</dbReference>
<keyword evidence="4" id="KW-1185">Reference proteome</keyword>
<evidence type="ECO:0000259" key="2">
    <source>
        <dbReference type="Pfam" id="PF18819"/>
    </source>
</evidence>
<dbReference type="SUPFAM" id="SSF110849">
    <property type="entry name" value="ParB/Sulfiredoxin"/>
    <property type="match status" value="1"/>
</dbReference>
<organism evidence="3 4">
    <name type="scientific">Myroides odoratus</name>
    <name type="common">Flavobacterium odoratum</name>
    <dbReference type="NCBI Taxonomy" id="256"/>
    <lineage>
        <taxon>Bacteria</taxon>
        <taxon>Pseudomonadati</taxon>
        <taxon>Bacteroidota</taxon>
        <taxon>Flavobacteriia</taxon>
        <taxon>Flavobacteriales</taxon>
        <taxon>Flavobacteriaceae</taxon>
        <taxon>Myroides</taxon>
    </lineage>
</organism>
<evidence type="ECO:0000313" key="3">
    <source>
        <dbReference type="EMBL" id="STZ28372.1"/>
    </source>
</evidence>
<dbReference type="RefSeq" id="WP_115091330.1">
    <property type="nucleotide sequence ID" value="NZ_CP068107.1"/>
</dbReference>
<feature type="compositionally biased region" description="Low complexity" evidence="1">
    <location>
        <begin position="90"/>
        <end position="107"/>
    </location>
</feature>
<feature type="region of interest" description="Disordered" evidence="1">
    <location>
        <begin position="79"/>
        <end position="107"/>
    </location>
</feature>
<name>A0A378RMV3_MYROD</name>
<dbReference type="Proteomes" id="UP000255024">
    <property type="component" value="Unassembled WGS sequence"/>
</dbReference>
<gene>
    <name evidence="3" type="ORF">NCTC11179_01916</name>
</gene>
<sequence length="2715" mass="306686">MDNKKYSYNGKEYSYSDLQSKYGDKTDQAISKFGFKEVIPEPKYTFNGKEYSRSQLQDKYGDRTDEAISKFGFEQVGSKKKDISASSTPQQSLESNSGNGSSVSQNNKVINQSNSKITKLAQDTESAKVVSNEKIKEITQSVDDEINQVGIINNTKAYAKKGFNKLIDGILTITPLHDSERVAFKNRFGLEESPLSDELKEIKKQEQDEIILAKKENRPARTLTDEERISKARQLKIDKRIKSESDSQVRAFMKDAENNIDEYGVSDKDKLLIYNKSKEQSISYKDKDLLKRADLFSKVVLNTENEIKEVRDSFRNGKMTKDEAQSKLDFLNRRRNNSIAEGIRNLEEFNSKDDELGTVKDNIDLLKRNYNWITNITRSVDAGVDKMASGIIDSGRWLNEIVGQDQYSADNIMFMSMSNDFKKSYQAKTESLMKPISVDDIDFDSEHLLSDFGSYASTLLGQQLPIMAAVLTGAPGIASLGFSSAGEKYDEMIMEEAKGEENYSHTQKTFAPLGYGLSETGSALIDRMIMMNTSRVIRAATSLEKKEIAKGFAKNVFIKPTLHTLKSTAIEGLEEGATEIAQNLIDIYFLDKKDVDVYDNVKDAVVAGGLMGGAMSSPALVFSPYGSIRNSIERFSTEQNLRQAQNIVFKLSEALNSDNISETEFGIIKDQFDKATIKTIDIAKTEASKIAQLSNDEFNAINEIERGKKEIKSKAQEILDGELSQELKDEVLKGLKDEYSTLENQRIGILNRDSNALLNLLPQEEVIRLKDEASRELMQEKNPDGTKNITIEDKEISERALENYIKQSLPNETVQTEDIVDDGNIRPSNEQLDSVQGEFENGKKGDNQTQEIQYTETAERPQVIKASDNGREYTISNEEGRIVFKDRDGNTPSKRTSNRLALEYAKQTNLTEGKRAHEVEGVIDSSELANMTVKEANKFIAEKSESPIEIAETILGNEIEDYRNGVDYKQKVIAENLGHVSRESFIQNSDEVHAKEGGSIPIQYLRKDGTPLDTKAKELSEIAGIEITEQDIVDFILENPTGSQTFLNNGFHSDINSLKARFEELTGLPATNEVIQEIVNQNERKLQLQEQMTSIDFMSDEELLHLLNQREQYEQETANASTKGVREIADSKNNEGESRVQQDGSRENQGTESSGSREAEGERVNLPKSTFNKLVQTFQKFFGAGNVHSDSNKLAKVLGQDPNSVFFQKQWEGINDTFNSELEQLQKGTLPKGHIFQLGSPTRILQAAGIPNLPIELAASRLKDKSKQDNHPFELSDIKDLAIAVQNPLAVFDSSTQLGSFVVLTELTHNGKNFIAAIEANKKKELIEINDIRSVYPRNNMQIVSAINDNLTRYADKQKMREWFSKQRFNSAEVKGLFSRASNLVQKFENPKVNDVDFQVDYKKLASDNKYTQPKVPTQNIFFNDVEVLNRETENMVGKLVDEGKNVSVQSVDVVNIIPTQKNVNINNLKEVQDVRDRPLLFKQGDKYYVIDGHHRISNEILEGEKKVEADVYDADVQFMQTPDGTIWGATFLNEQGQREIYINESALSPETLLHEVYHPFDDMMKQASENSDVHALVAIGRLDKLAKENGYLEAVQSNPNYANKPLEQQQAEARVQMIGEIGNKQLDKSFYEKLEAAVIDAIEWLAKQFGVSLKNYSPEQIINLKLEDIVKASLASAQKGEFETKNTSPVKIKDNIMSELESGKINIDDAISRESEILSNYNDVYGKDSNQVSEQKKVVESLKQFKSESSKPRVQFSISSKVKDSFDKLNNKINKSIGRDLTLSLESSTKANNEVISKVKRLWNNTFKSSAGLSSFNKQNVDFFEIIKGLERSESSVIDGLKYETKQFKLILSKIGNKDTLKVKNAKLRLVNDYMSGMDVDLSFLDAETISQIDFFRSRIDNLSNNIIGVLLNKASKLEDSLSKQKENSLTSDRIKESIINVYKVIEKIEDNKGKYITRSYQAFLDNKYIDRLTVSRSNMSESNRKKIDKAVEYLINEEGLSKKEAETSIYEYLDTIKKGFDSKGYASSNNGAAKAPFLKKRKDLSKEFRELLGEVQEPLYNYINTIYSMSNYLSSLTYQEKLLEGLTNSGVGSYESISGYTKLSSNSENWTVLSDLYVPNEFAQALNDIQPEGRIKEDWARVLVGLTAIAKVGKTVWSPTTTARNVLSGVFLGVNSGHLTYNAKYVSKALNQAFSAKSVFTEANAKQLRAELIEQGVINDGVNSGELRATLNDFKRNIDRLVKTNAIEKSAESVQTLYAFGDDFYKVIGYLTEKQRFVKSGMSETEAATKAGYRIRGGYPTYSYLSPMMKKLRRFPLMGTFVSFPYETVRSTKNNALYVLEDLRDGRISMAMKRLAGMIVASALPAVLSVYTRSLIGWSDDDEQALRKTLPDWQRNSLLIYSGIKDGEPSFFDATALFPSEVWLKPIMTAIGQRKDYNSALEQLSIGMDEFLSPYYDADLTVKMMTELYSNKNQYEQKIYESDNLFEAIFKDPVKVTNHIMKGAGPGVYNNISEFARANDIMPEFFGDKITSYGREYTNEDALLALAGFRFSTINFYSSMLYMGYDLKDDSAKVRYDLAKKEKRKKAFNEEEITDIISDYNKGYSKVEKDLTNMINTARKLNMSESKIQDAISTSFALSKSDYQFYLQTGRLPLKPISEKSYNDYLNKMGNIYKDERIKSDIKTFFEKNVEKINRSIYKENLKKLEKKQRGRG</sequence>
<reference evidence="3 4" key="1">
    <citation type="submission" date="2018-06" db="EMBL/GenBank/DDBJ databases">
        <authorList>
            <consortium name="Pathogen Informatics"/>
            <person name="Doyle S."/>
        </authorList>
    </citation>
    <scope>NUCLEOTIDE SEQUENCE [LARGE SCALE GENOMIC DNA]</scope>
    <source>
        <strain evidence="3 4">NCTC11179</strain>
    </source>
</reference>
<feature type="compositionally biased region" description="Basic and acidic residues" evidence="1">
    <location>
        <begin position="1124"/>
        <end position="1146"/>
    </location>
</feature>
<dbReference type="InterPro" id="IPR036086">
    <property type="entry name" value="ParB/Sulfiredoxin_sf"/>
</dbReference>
<feature type="region of interest" description="Disordered" evidence="1">
    <location>
        <begin position="1114"/>
        <end position="1165"/>
    </location>
</feature>
<dbReference type="Pfam" id="PF18819">
    <property type="entry name" value="MuF_C"/>
    <property type="match status" value="1"/>
</dbReference>
<proteinExistence type="predicted"/>
<dbReference type="InterPro" id="IPR041131">
    <property type="entry name" value="MuF_C"/>
</dbReference>
<protein>
    <recommendedName>
        <fullName evidence="2">Phage MuF C-terminal domain-containing protein</fullName>
    </recommendedName>
</protein>